<proteinExistence type="predicted"/>
<gene>
    <name evidence="2" type="ORF">SCP_0307700</name>
</gene>
<dbReference type="GeneID" id="38777964"/>
<feature type="region of interest" description="Disordered" evidence="1">
    <location>
        <begin position="184"/>
        <end position="208"/>
    </location>
</feature>
<feature type="compositionally biased region" description="Basic and acidic residues" evidence="1">
    <location>
        <begin position="400"/>
        <end position="412"/>
    </location>
</feature>
<dbReference type="OrthoDB" id="2670565at2759"/>
<evidence type="ECO:0000313" key="2">
    <source>
        <dbReference type="EMBL" id="GBE81047.1"/>
    </source>
</evidence>
<feature type="compositionally biased region" description="Basic and acidic residues" evidence="1">
    <location>
        <begin position="383"/>
        <end position="392"/>
    </location>
</feature>
<dbReference type="AlphaFoldDB" id="A0A401GFT0"/>
<name>A0A401GFT0_9APHY</name>
<feature type="compositionally biased region" description="Basic and acidic residues" evidence="1">
    <location>
        <begin position="118"/>
        <end position="127"/>
    </location>
</feature>
<sequence>MGSVRHARAVHVPDLAVHAVASSPQLAAHFSTIAPPAGPGFQVKQELLDHERVPSPVDVRTGVSSSSIPPAVDKTRLVERYRVNQRSRASRAPAVWPSPPVSSGPGETDLARNSSYRKPSEGNKENRVQTIARDMATSDHASLPSTLYAPASVSQLPLHPTRTEPLNSNKEFSPLSIGKILAGMNASHSNPSTRSATGKPSGPASTSPVPSSYIILSFRGERVQCDLESLDENPTGIIAVLRATANQRVERDKWMIVGGHYRSKGMVRAAVAVIAAMVEALTSPPAGVPPDELKPAYLMLSSCHTDLAKQTRTADGGETPESASHMRKAAELLQKVYGTHMPVAKHEEEEGELECAARLASMDVSPAALARSRLANASNLPRSPDHSRERSRTQSNHVATLEREIQSLRDRQASSSASASQLRASKRKLEEDINEERRIRRRAERALDTAADDLASARRGEKGALDQCKVELEARRRAEVRVEELEAELAAFRREGREIREERRRERDSCGTIAVLLLKLAKGEEVDRRTLDAVVGGSATERGGHHSISGGEM</sequence>
<dbReference type="InParanoid" id="A0A401GFT0"/>
<protein>
    <submittedName>
        <fullName evidence="2">Uncharacterized protein</fullName>
    </submittedName>
</protein>
<feature type="region of interest" description="Disordered" evidence="1">
    <location>
        <begin position="373"/>
        <end position="431"/>
    </location>
</feature>
<feature type="region of interest" description="Disordered" evidence="1">
    <location>
        <begin position="84"/>
        <end position="127"/>
    </location>
</feature>
<dbReference type="RefSeq" id="XP_027611960.1">
    <property type="nucleotide sequence ID" value="XM_027756159.1"/>
</dbReference>
<dbReference type="Proteomes" id="UP000287166">
    <property type="component" value="Unassembled WGS sequence"/>
</dbReference>
<organism evidence="2 3">
    <name type="scientific">Sparassis crispa</name>
    <dbReference type="NCBI Taxonomy" id="139825"/>
    <lineage>
        <taxon>Eukaryota</taxon>
        <taxon>Fungi</taxon>
        <taxon>Dikarya</taxon>
        <taxon>Basidiomycota</taxon>
        <taxon>Agaricomycotina</taxon>
        <taxon>Agaricomycetes</taxon>
        <taxon>Polyporales</taxon>
        <taxon>Sparassidaceae</taxon>
        <taxon>Sparassis</taxon>
    </lineage>
</organism>
<accession>A0A401GFT0</accession>
<dbReference type="EMBL" id="BFAD01000003">
    <property type="protein sequence ID" value="GBE81047.1"/>
    <property type="molecule type" value="Genomic_DNA"/>
</dbReference>
<reference evidence="2 3" key="1">
    <citation type="journal article" date="2018" name="Sci. Rep.">
        <title>Genome sequence of the cauliflower mushroom Sparassis crispa (Hanabiratake) and its association with beneficial usage.</title>
        <authorList>
            <person name="Kiyama R."/>
            <person name="Furutani Y."/>
            <person name="Kawaguchi K."/>
            <person name="Nakanishi T."/>
        </authorList>
    </citation>
    <scope>NUCLEOTIDE SEQUENCE [LARGE SCALE GENOMIC DNA]</scope>
</reference>
<evidence type="ECO:0000313" key="3">
    <source>
        <dbReference type="Proteomes" id="UP000287166"/>
    </source>
</evidence>
<comment type="caution">
    <text evidence="2">The sequence shown here is derived from an EMBL/GenBank/DDBJ whole genome shotgun (WGS) entry which is preliminary data.</text>
</comment>
<feature type="compositionally biased region" description="Polar residues" evidence="1">
    <location>
        <begin position="186"/>
        <end position="208"/>
    </location>
</feature>
<evidence type="ECO:0000256" key="1">
    <source>
        <dbReference type="SAM" id="MobiDB-lite"/>
    </source>
</evidence>
<feature type="compositionally biased region" description="Low complexity" evidence="1">
    <location>
        <begin position="413"/>
        <end position="423"/>
    </location>
</feature>
<keyword evidence="3" id="KW-1185">Reference proteome</keyword>